<keyword evidence="11 15" id="KW-0378">Hydrolase</keyword>
<keyword evidence="13 15" id="KW-0368">Histidine biosynthesis</keyword>
<dbReference type="InterPro" id="IPR008179">
    <property type="entry name" value="HisE"/>
</dbReference>
<proteinExistence type="inferred from homology"/>
<evidence type="ECO:0000256" key="1">
    <source>
        <dbReference type="ARBA" id="ARBA00000024"/>
    </source>
</evidence>
<keyword evidence="12 15" id="KW-0067">ATP-binding</keyword>
<dbReference type="HAMAP" id="MF_01020">
    <property type="entry name" value="HisE"/>
    <property type="match status" value="1"/>
</dbReference>
<sequence>MEIFNEIKFDSQGLIPAITQDIHTKEVLMVAYMNKEALKKTLETGNAHYYSRSRNKLWLKGETSGHFQRVKEISIDCDLDAILMQVEQVGAACHTGHQSCFYRSLKNNELIEKQANTQDHNKFEVLQQVYDVIVDRRKNPKEGSYTNYLFDKGIDKMLKKVGEESAEVIIASKNNDKAEITYEMSDLLYHLMVVMVQTGVQWEDLCNELMKRR</sequence>
<keyword evidence="9 15" id="KW-0028">Amino-acid biosynthesis</keyword>
<protein>
    <recommendedName>
        <fullName evidence="15">Histidine biosynthesis bifunctional protein HisIE</fullName>
    </recommendedName>
    <domain>
        <recommendedName>
            <fullName evidence="15">Phosphoribosyl-AMP cyclohydrolase</fullName>
            <shortName evidence="15">PRA-CH</shortName>
            <ecNumber evidence="15">3.5.4.19</ecNumber>
        </recommendedName>
    </domain>
    <domain>
        <recommendedName>
            <fullName evidence="15">Phosphoribosyl-ATP pyrophosphatase</fullName>
            <shortName evidence="15">PRA-PH</shortName>
            <ecNumber evidence="15">3.6.1.31</ecNumber>
        </recommendedName>
    </domain>
</protein>
<dbReference type="RefSeq" id="WP_341877084.1">
    <property type="nucleotide sequence ID" value="NZ_CP121687.1"/>
</dbReference>
<comment type="similarity">
    <text evidence="6 15">In the C-terminal section; belongs to the PRA-PH family.</text>
</comment>
<dbReference type="NCBIfam" id="NF000768">
    <property type="entry name" value="PRK00051.1"/>
    <property type="match status" value="1"/>
</dbReference>
<evidence type="ECO:0000256" key="10">
    <source>
        <dbReference type="ARBA" id="ARBA00022741"/>
    </source>
</evidence>
<evidence type="ECO:0000256" key="11">
    <source>
        <dbReference type="ARBA" id="ARBA00022801"/>
    </source>
</evidence>
<keyword evidence="8 15" id="KW-0963">Cytoplasm</keyword>
<comment type="subcellular location">
    <subcellularLocation>
        <location evidence="3 15">Cytoplasm</location>
    </subcellularLocation>
</comment>
<comment type="catalytic activity">
    <reaction evidence="1 15">
        <text>1-(5-phospho-beta-D-ribosyl)-5'-AMP + H2O = 1-(5-phospho-beta-D-ribosyl)-5-[(5-phospho-beta-D-ribosylamino)methylideneamino]imidazole-4-carboxamide</text>
        <dbReference type="Rhea" id="RHEA:20049"/>
        <dbReference type="ChEBI" id="CHEBI:15377"/>
        <dbReference type="ChEBI" id="CHEBI:58435"/>
        <dbReference type="ChEBI" id="CHEBI:59457"/>
        <dbReference type="EC" id="3.5.4.19"/>
    </reaction>
</comment>
<dbReference type="SUPFAM" id="SSF141734">
    <property type="entry name" value="HisI-like"/>
    <property type="match status" value="1"/>
</dbReference>
<evidence type="ECO:0000256" key="14">
    <source>
        <dbReference type="ARBA" id="ARBA00023268"/>
    </source>
</evidence>
<evidence type="ECO:0000259" key="16">
    <source>
        <dbReference type="Pfam" id="PF01502"/>
    </source>
</evidence>
<organism evidence="17 18">
    <name type="scientific">Defluviitalea saccharophila</name>
    <dbReference type="NCBI Taxonomy" id="879970"/>
    <lineage>
        <taxon>Bacteria</taxon>
        <taxon>Bacillati</taxon>
        <taxon>Bacillota</taxon>
        <taxon>Clostridia</taxon>
        <taxon>Lachnospirales</taxon>
        <taxon>Defluviitaleaceae</taxon>
        <taxon>Defluviitalea</taxon>
    </lineage>
</organism>
<dbReference type="SUPFAM" id="SSF101386">
    <property type="entry name" value="all-alpha NTP pyrophosphatases"/>
    <property type="match status" value="1"/>
</dbReference>
<dbReference type="HAMAP" id="MF_01019">
    <property type="entry name" value="HisIE"/>
    <property type="match status" value="1"/>
</dbReference>
<evidence type="ECO:0000313" key="18">
    <source>
        <dbReference type="Proteomes" id="UP001486565"/>
    </source>
</evidence>
<evidence type="ECO:0000256" key="5">
    <source>
        <dbReference type="ARBA" id="ARBA00005204"/>
    </source>
</evidence>
<dbReference type="CDD" id="cd11534">
    <property type="entry name" value="NTP-PPase_HisIE_like"/>
    <property type="match status" value="1"/>
</dbReference>
<dbReference type="Gene3D" id="3.10.20.810">
    <property type="entry name" value="Phosphoribosyl-AMP cyclohydrolase"/>
    <property type="match status" value="1"/>
</dbReference>
<dbReference type="NCBIfam" id="TIGR03188">
    <property type="entry name" value="histidine_hisI"/>
    <property type="match status" value="1"/>
</dbReference>
<dbReference type="EMBL" id="CP121687">
    <property type="protein sequence ID" value="WZL70121.1"/>
    <property type="molecule type" value="Genomic_DNA"/>
</dbReference>
<dbReference type="InterPro" id="IPR026660">
    <property type="entry name" value="PRA-CH"/>
</dbReference>
<comment type="catalytic activity">
    <reaction evidence="2 15">
        <text>1-(5-phospho-beta-D-ribosyl)-ATP + H2O = 1-(5-phospho-beta-D-ribosyl)-5'-AMP + diphosphate + H(+)</text>
        <dbReference type="Rhea" id="RHEA:22828"/>
        <dbReference type="ChEBI" id="CHEBI:15377"/>
        <dbReference type="ChEBI" id="CHEBI:15378"/>
        <dbReference type="ChEBI" id="CHEBI:33019"/>
        <dbReference type="ChEBI" id="CHEBI:59457"/>
        <dbReference type="ChEBI" id="CHEBI:73183"/>
        <dbReference type="EC" id="3.6.1.31"/>
    </reaction>
</comment>
<dbReference type="InterPro" id="IPR002496">
    <property type="entry name" value="PRib_AMP_CycHydrolase_dom"/>
</dbReference>
<keyword evidence="10 15" id="KW-0547">Nucleotide-binding</keyword>
<evidence type="ECO:0000256" key="9">
    <source>
        <dbReference type="ARBA" id="ARBA00022605"/>
    </source>
</evidence>
<feature type="region of interest" description="Phosphoribosyl-ATP pyrophosphohydrolase" evidence="15">
    <location>
        <begin position="126"/>
        <end position="213"/>
    </location>
</feature>
<dbReference type="Proteomes" id="UP001486565">
    <property type="component" value="Chromosome"/>
</dbReference>
<dbReference type="PANTHER" id="PTHR42945">
    <property type="entry name" value="HISTIDINE BIOSYNTHESIS BIFUNCTIONAL PROTEIN"/>
    <property type="match status" value="1"/>
</dbReference>
<dbReference type="PANTHER" id="PTHR42945:SF1">
    <property type="entry name" value="HISTIDINE BIOSYNTHESIS BIFUNCTIONAL PROTEIN HIS7"/>
    <property type="match status" value="1"/>
</dbReference>
<evidence type="ECO:0000256" key="7">
    <source>
        <dbReference type="ARBA" id="ARBA00008299"/>
    </source>
</evidence>
<keyword evidence="18" id="KW-1185">Reference proteome</keyword>
<dbReference type="InterPro" id="IPR023019">
    <property type="entry name" value="His_synth_HisIE"/>
</dbReference>
<dbReference type="Gene3D" id="1.10.287.1080">
    <property type="entry name" value="MazG-like"/>
    <property type="match status" value="1"/>
</dbReference>
<reference evidence="17 18" key="1">
    <citation type="submission" date="2023-03" db="EMBL/GenBank/DDBJ databases">
        <title>Novel Species.</title>
        <authorList>
            <person name="Ma S."/>
        </authorList>
    </citation>
    <scope>NUCLEOTIDE SEQUENCE [LARGE SCALE GENOMIC DNA]</scope>
    <source>
        <strain evidence="17 18">LIND6LT2</strain>
    </source>
</reference>
<dbReference type="InterPro" id="IPR021130">
    <property type="entry name" value="PRib-ATP_PPHydrolase-like"/>
</dbReference>
<dbReference type="GO" id="GO:0004635">
    <property type="term" value="F:phosphoribosyl-AMP cyclohydrolase activity"/>
    <property type="evidence" value="ECO:0007669"/>
    <property type="project" value="UniProtKB-EC"/>
</dbReference>
<dbReference type="HAMAP" id="MF_01021">
    <property type="entry name" value="HisI"/>
    <property type="match status" value="1"/>
</dbReference>
<evidence type="ECO:0000256" key="8">
    <source>
        <dbReference type="ARBA" id="ARBA00022490"/>
    </source>
</evidence>
<evidence type="ECO:0000313" key="17">
    <source>
        <dbReference type="EMBL" id="WZL70121.1"/>
    </source>
</evidence>
<evidence type="ECO:0000256" key="4">
    <source>
        <dbReference type="ARBA" id="ARBA00005169"/>
    </source>
</evidence>
<dbReference type="GO" id="GO:0004636">
    <property type="term" value="F:phosphoribosyl-ATP diphosphatase activity"/>
    <property type="evidence" value="ECO:0007669"/>
    <property type="project" value="UniProtKB-EC"/>
</dbReference>
<evidence type="ECO:0000256" key="2">
    <source>
        <dbReference type="ARBA" id="ARBA00001460"/>
    </source>
</evidence>
<comment type="pathway">
    <text evidence="4 15">Amino-acid biosynthesis; L-histidine biosynthesis; L-histidine from 5-phospho-alpha-D-ribose 1-diphosphate: step 3/9.</text>
</comment>
<dbReference type="EC" id="3.5.4.19" evidence="15"/>
<evidence type="ECO:0000256" key="13">
    <source>
        <dbReference type="ARBA" id="ARBA00023102"/>
    </source>
</evidence>
<dbReference type="Pfam" id="PF01503">
    <property type="entry name" value="PRA-PH"/>
    <property type="match status" value="1"/>
</dbReference>
<keyword evidence="14 15" id="KW-0511">Multifunctional enzyme</keyword>
<evidence type="ECO:0000256" key="6">
    <source>
        <dbReference type="ARBA" id="ARBA00007731"/>
    </source>
</evidence>
<evidence type="ECO:0000256" key="15">
    <source>
        <dbReference type="HAMAP-Rule" id="MF_01019"/>
    </source>
</evidence>
<evidence type="ECO:0000256" key="12">
    <source>
        <dbReference type="ARBA" id="ARBA00022840"/>
    </source>
</evidence>
<name>A0ABZ2Y671_9FIRM</name>
<gene>
    <name evidence="15 17" type="primary">hisIE</name>
    <name evidence="15" type="synonym">hisI</name>
    <name evidence="17" type="ORF">QBE51_00925</name>
</gene>
<dbReference type="EC" id="3.6.1.31" evidence="15"/>
<dbReference type="InterPro" id="IPR038019">
    <property type="entry name" value="PRib_AMP_CycHydrolase_sf"/>
</dbReference>
<dbReference type="Pfam" id="PF01502">
    <property type="entry name" value="PRA-CH"/>
    <property type="match status" value="1"/>
</dbReference>
<accession>A0ABZ2Y671</accession>
<evidence type="ECO:0000256" key="3">
    <source>
        <dbReference type="ARBA" id="ARBA00004496"/>
    </source>
</evidence>
<feature type="region of interest" description="Phosphoribosyl-AMP cyclohydrolase" evidence="15">
    <location>
        <begin position="1"/>
        <end position="125"/>
    </location>
</feature>
<comment type="pathway">
    <text evidence="5 15">Amino-acid biosynthesis; L-histidine biosynthesis; L-histidine from 5-phospho-alpha-D-ribose 1-diphosphate: step 2/9.</text>
</comment>
<comment type="similarity">
    <text evidence="7 15">In the N-terminal section; belongs to the PRA-CH family.</text>
</comment>
<dbReference type="NCBIfam" id="NF002747">
    <property type="entry name" value="PRK02759.1"/>
    <property type="match status" value="1"/>
</dbReference>
<feature type="domain" description="Phosphoribosyl-AMP cyclohydrolase" evidence="16">
    <location>
        <begin position="29"/>
        <end position="102"/>
    </location>
</feature>